<dbReference type="Proteomes" id="UP000025061">
    <property type="component" value="Unassembled WGS sequence"/>
</dbReference>
<evidence type="ECO:0000256" key="1">
    <source>
        <dbReference type="SAM" id="MobiDB-lite"/>
    </source>
</evidence>
<evidence type="ECO:0000313" key="3">
    <source>
        <dbReference type="Proteomes" id="UP000025061"/>
    </source>
</evidence>
<dbReference type="AlphaFoldDB" id="A0A059FR51"/>
<keyword evidence="2" id="KW-0449">Lipoprotein</keyword>
<evidence type="ECO:0000313" key="2">
    <source>
        <dbReference type="EMBL" id="KCZ93072.1"/>
    </source>
</evidence>
<dbReference type="PROSITE" id="PS51257">
    <property type="entry name" value="PROKAR_LIPOPROTEIN"/>
    <property type="match status" value="1"/>
</dbReference>
<accession>A0A059FR51</accession>
<gene>
    <name evidence="2" type="ORF">HHI_10314</name>
</gene>
<sequence>MNALKLSLATLGLSLLVAGCGGGDARESDAPGAQPATAQGTPKVPEPEAKREWGDCDLFTREELTDAFGGHLTFGDLSGYRGRGSSCTVTVQGYEGEFILQAESRKAFENRRETYKEYVRQGSAKMEDVGVGVEGYVINNAQVIAIDAEGRAINVALQLFVFGDDLPMSPEQVSIGVQTIAQKALDRL</sequence>
<protein>
    <submittedName>
        <fullName evidence="2">Putative lipoprotein</fullName>
    </submittedName>
</protein>
<proteinExistence type="predicted"/>
<reference evidence="2 3" key="1">
    <citation type="submission" date="2013-04" db="EMBL/GenBank/DDBJ databases">
        <title>Hyphomonas hirschiana VP5 Genome Sequencing.</title>
        <authorList>
            <person name="Lai Q."/>
            <person name="Shao Z."/>
        </authorList>
    </citation>
    <scope>NUCLEOTIDE SEQUENCE [LARGE SCALE GENOMIC DNA]</scope>
    <source>
        <strain evidence="2 3">VP5</strain>
    </source>
</reference>
<dbReference type="EMBL" id="ARYI01000008">
    <property type="protein sequence ID" value="KCZ93072.1"/>
    <property type="molecule type" value="Genomic_DNA"/>
</dbReference>
<feature type="region of interest" description="Disordered" evidence="1">
    <location>
        <begin position="24"/>
        <end position="50"/>
    </location>
</feature>
<name>A0A059FR51_9PROT</name>
<dbReference type="PATRIC" id="fig|1280951.3.peg.2079"/>
<comment type="caution">
    <text evidence="2">The sequence shown here is derived from an EMBL/GenBank/DDBJ whole genome shotgun (WGS) entry which is preliminary data.</text>
</comment>
<keyword evidence="3" id="KW-1185">Reference proteome</keyword>
<organism evidence="2 3">
    <name type="scientific">Hyphomonas hirschiana VP5</name>
    <dbReference type="NCBI Taxonomy" id="1280951"/>
    <lineage>
        <taxon>Bacteria</taxon>
        <taxon>Pseudomonadati</taxon>
        <taxon>Pseudomonadota</taxon>
        <taxon>Alphaproteobacteria</taxon>
        <taxon>Hyphomonadales</taxon>
        <taxon>Hyphomonadaceae</taxon>
        <taxon>Hyphomonas</taxon>
    </lineage>
</organism>
<dbReference type="RefSeq" id="WP_011646515.1">
    <property type="nucleotide sequence ID" value="NZ_ARYI01000008.1"/>
</dbReference>